<organism evidence="6 7">
    <name type="scientific">Candidatus Butyricicoccus avistercoris</name>
    <dbReference type="NCBI Taxonomy" id="2838518"/>
    <lineage>
        <taxon>Bacteria</taxon>
        <taxon>Bacillati</taxon>
        <taxon>Bacillota</taxon>
        <taxon>Clostridia</taxon>
        <taxon>Eubacteriales</taxon>
        <taxon>Butyricicoccaceae</taxon>
        <taxon>Butyricicoccus</taxon>
    </lineage>
</organism>
<dbReference type="GO" id="GO:0003700">
    <property type="term" value="F:DNA-binding transcription factor activity"/>
    <property type="evidence" value="ECO:0007669"/>
    <property type="project" value="InterPro"/>
</dbReference>
<evidence type="ECO:0000313" key="7">
    <source>
        <dbReference type="Proteomes" id="UP000886808"/>
    </source>
</evidence>
<name>A0A9D1TIY1_9FIRM</name>
<reference evidence="6" key="2">
    <citation type="submission" date="2021-04" db="EMBL/GenBank/DDBJ databases">
        <authorList>
            <person name="Gilroy R."/>
        </authorList>
    </citation>
    <scope>NUCLEOTIDE SEQUENCE</scope>
    <source>
        <strain evidence="6">CHK193-4272</strain>
    </source>
</reference>
<dbReference type="Proteomes" id="UP000886808">
    <property type="component" value="Unassembled WGS sequence"/>
</dbReference>
<evidence type="ECO:0000256" key="3">
    <source>
        <dbReference type="ARBA" id="ARBA00023125"/>
    </source>
</evidence>
<dbReference type="SUPFAM" id="SSF47979">
    <property type="entry name" value="Iron-dependent repressor protein, dimerization domain"/>
    <property type="match status" value="1"/>
</dbReference>
<dbReference type="Gene3D" id="1.10.60.10">
    <property type="entry name" value="Iron dependent repressor, metal binding and dimerisation domain"/>
    <property type="match status" value="1"/>
</dbReference>
<dbReference type="GO" id="GO:0046983">
    <property type="term" value="F:protein dimerization activity"/>
    <property type="evidence" value="ECO:0007669"/>
    <property type="project" value="InterPro"/>
</dbReference>
<keyword evidence="2" id="KW-0805">Transcription regulation</keyword>
<dbReference type="GO" id="GO:0003677">
    <property type="term" value="F:DNA binding"/>
    <property type="evidence" value="ECO:0007669"/>
    <property type="project" value="UniProtKB-KW"/>
</dbReference>
<evidence type="ECO:0000256" key="2">
    <source>
        <dbReference type="ARBA" id="ARBA00023015"/>
    </source>
</evidence>
<evidence type="ECO:0000313" key="6">
    <source>
        <dbReference type="EMBL" id="HIV62836.1"/>
    </source>
</evidence>
<dbReference type="InterPro" id="IPR050536">
    <property type="entry name" value="DtxR_MntR_Metal-Reg"/>
</dbReference>
<evidence type="ECO:0000256" key="1">
    <source>
        <dbReference type="ARBA" id="ARBA00007871"/>
    </source>
</evidence>
<dbReference type="SUPFAM" id="SSF46785">
    <property type="entry name" value="Winged helix' DNA-binding domain"/>
    <property type="match status" value="1"/>
</dbReference>
<gene>
    <name evidence="6" type="ORF">H9746_08365</name>
</gene>
<dbReference type="InterPro" id="IPR001367">
    <property type="entry name" value="Fe_dep_repressor"/>
</dbReference>
<evidence type="ECO:0000256" key="4">
    <source>
        <dbReference type="ARBA" id="ARBA00023163"/>
    </source>
</evidence>
<dbReference type="SMART" id="SM00529">
    <property type="entry name" value="HTH_DTXR"/>
    <property type="match status" value="1"/>
</dbReference>
<sequence length="119" mass="13362">MHESGENYLELILDISKTQKEVRSIDIARRLGVSRASVSKALGVLREAGMVEPAYYGKVVLTKAGIERASEVRKRHDLLCRYLTDILGVSKDTAEVDACRMEHIVSEEVMCKIKDILKN</sequence>
<comment type="similarity">
    <text evidence="1">Belongs to the DtxR/MntR family.</text>
</comment>
<comment type="caution">
    <text evidence="6">The sequence shown here is derived from an EMBL/GenBank/DDBJ whole genome shotgun (WGS) entry which is preliminary data.</text>
</comment>
<dbReference type="InterPro" id="IPR036390">
    <property type="entry name" value="WH_DNA-bd_sf"/>
</dbReference>
<proteinExistence type="inferred from homology"/>
<evidence type="ECO:0000259" key="5">
    <source>
        <dbReference type="PROSITE" id="PS50944"/>
    </source>
</evidence>
<dbReference type="Gene3D" id="1.10.10.10">
    <property type="entry name" value="Winged helix-like DNA-binding domain superfamily/Winged helix DNA-binding domain"/>
    <property type="match status" value="1"/>
</dbReference>
<dbReference type="EMBL" id="DXIE01000048">
    <property type="protein sequence ID" value="HIV62836.1"/>
    <property type="molecule type" value="Genomic_DNA"/>
</dbReference>
<dbReference type="InterPro" id="IPR036421">
    <property type="entry name" value="Fe_dep_repressor_sf"/>
</dbReference>
<dbReference type="PANTHER" id="PTHR33238">
    <property type="entry name" value="IRON (METAL) DEPENDENT REPRESSOR, DTXR FAMILY"/>
    <property type="match status" value="1"/>
</dbReference>
<feature type="domain" description="HTH dtxR-type" evidence="5">
    <location>
        <begin position="1"/>
        <end position="62"/>
    </location>
</feature>
<protein>
    <submittedName>
        <fullName evidence="6">Metal-dependent transcriptional regulator</fullName>
    </submittedName>
</protein>
<keyword evidence="4" id="KW-0804">Transcription</keyword>
<dbReference type="GO" id="GO:0046914">
    <property type="term" value="F:transition metal ion binding"/>
    <property type="evidence" value="ECO:0007669"/>
    <property type="project" value="InterPro"/>
</dbReference>
<dbReference type="PROSITE" id="PS50944">
    <property type="entry name" value="HTH_DTXR"/>
    <property type="match status" value="1"/>
</dbReference>
<dbReference type="InterPro" id="IPR022687">
    <property type="entry name" value="HTH_DTXR"/>
</dbReference>
<dbReference type="InterPro" id="IPR022689">
    <property type="entry name" value="Iron_dep_repressor"/>
</dbReference>
<keyword evidence="3" id="KW-0238">DNA-binding</keyword>
<accession>A0A9D1TIY1</accession>
<dbReference type="Pfam" id="PF01325">
    <property type="entry name" value="Fe_dep_repress"/>
    <property type="match status" value="1"/>
</dbReference>
<reference evidence="6" key="1">
    <citation type="journal article" date="2021" name="PeerJ">
        <title>Extensive microbial diversity within the chicken gut microbiome revealed by metagenomics and culture.</title>
        <authorList>
            <person name="Gilroy R."/>
            <person name="Ravi A."/>
            <person name="Getino M."/>
            <person name="Pursley I."/>
            <person name="Horton D.L."/>
            <person name="Alikhan N.F."/>
            <person name="Baker D."/>
            <person name="Gharbi K."/>
            <person name="Hall N."/>
            <person name="Watson M."/>
            <person name="Adriaenssens E.M."/>
            <person name="Foster-Nyarko E."/>
            <person name="Jarju S."/>
            <person name="Secka A."/>
            <person name="Antonio M."/>
            <person name="Oren A."/>
            <person name="Chaudhuri R.R."/>
            <person name="La Ragione R."/>
            <person name="Hildebrand F."/>
            <person name="Pallen M.J."/>
        </authorList>
    </citation>
    <scope>NUCLEOTIDE SEQUENCE</scope>
    <source>
        <strain evidence="6">CHK193-4272</strain>
    </source>
</reference>
<dbReference type="Pfam" id="PF02742">
    <property type="entry name" value="Fe_dep_repr_C"/>
    <property type="match status" value="1"/>
</dbReference>
<dbReference type="PANTHER" id="PTHR33238:SF7">
    <property type="entry name" value="IRON-DEPENDENT TRANSCRIPTIONAL REGULATOR"/>
    <property type="match status" value="1"/>
</dbReference>
<dbReference type="AlphaFoldDB" id="A0A9D1TIY1"/>
<dbReference type="InterPro" id="IPR036388">
    <property type="entry name" value="WH-like_DNA-bd_sf"/>
</dbReference>